<organism evidence="2 3">
    <name type="scientific">Pleurodeles waltl</name>
    <name type="common">Iberian ribbed newt</name>
    <dbReference type="NCBI Taxonomy" id="8319"/>
    <lineage>
        <taxon>Eukaryota</taxon>
        <taxon>Metazoa</taxon>
        <taxon>Chordata</taxon>
        <taxon>Craniata</taxon>
        <taxon>Vertebrata</taxon>
        <taxon>Euteleostomi</taxon>
        <taxon>Amphibia</taxon>
        <taxon>Batrachia</taxon>
        <taxon>Caudata</taxon>
        <taxon>Salamandroidea</taxon>
        <taxon>Salamandridae</taxon>
        <taxon>Pleurodelinae</taxon>
        <taxon>Pleurodeles</taxon>
    </lineage>
</organism>
<feature type="region of interest" description="Disordered" evidence="1">
    <location>
        <begin position="1"/>
        <end position="49"/>
    </location>
</feature>
<dbReference type="AlphaFoldDB" id="A0AAV7VY95"/>
<accession>A0AAV7VY95</accession>
<dbReference type="Proteomes" id="UP001066276">
    <property type="component" value="Chromosome 1_2"/>
</dbReference>
<gene>
    <name evidence="2" type="ORF">NDU88_001028</name>
</gene>
<sequence length="127" mass="13836">MCSLGNPSSADSCTDAHNRSVNSDQGASLMSPSSDISPTLIGQPNNSDNSEIAHKTALLADLKEMQPAIKQVKAKVNSMILKREKEKNKNRPLNDVLAEINQELKRRKIYVVSACESTFTNLGLIPL</sequence>
<evidence type="ECO:0000313" key="3">
    <source>
        <dbReference type="Proteomes" id="UP001066276"/>
    </source>
</evidence>
<evidence type="ECO:0000313" key="2">
    <source>
        <dbReference type="EMBL" id="KAJ1205600.1"/>
    </source>
</evidence>
<feature type="compositionally biased region" description="Polar residues" evidence="1">
    <location>
        <begin position="1"/>
        <end position="12"/>
    </location>
</feature>
<evidence type="ECO:0000256" key="1">
    <source>
        <dbReference type="SAM" id="MobiDB-lite"/>
    </source>
</evidence>
<reference evidence="2" key="1">
    <citation type="journal article" date="2022" name="bioRxiv">
        <title>Sequencing and chromosome-scale assembly of the giantPleurodeles waltlgenome.</title>
        <authorList>
            <person name="Brown T."/>
            <person name="Elewa A."/>
            <person name="Iarovenko S."/>
            <person name="Subramanian E."/>
            <person name="Araus A.J."/>
            <person name="Petzold A."/>
            <person name="Susuki M."/>
            <person name="Suzuki K.-i.T."/>
            <person name="Hayashi T."/>
            <person name="Toyoda A."/>
            <person name="Oliveira C."/>
            <person name="Osipova E."/>
            <person name="Leigh N.D."/>
            <person name="Simon A."/>
            <person name="Yun M.H."/>
        </authorList>
    </citation>
    <scope>NUCLEOTIDE SEQUENCE</scope>
    <source>
        <strain evidence="2">20211129_DDA</strain>
        <tissue evidence="2">Liver</tissue>
    </source>
</reference>
<protein>
    <submittedName>
        <fullName evidence="2">Uncharacterized protein</fullName>
    </submittedName>
</protein>
<comment type="caution">
    <text evidence="2">The sequence shown here is derived from an EMBL/GenBank/DDBJ whole genome shotgun (WGS) entry which is preliminary data.</text>
</comment>
<name>A0AAV7VY95_PLEWA</name>
<feature type="compositionally biased region" description="Polar residues" evidence="1">
    <location>
        <begin position="19"/>
        <end position="49"/>
    </location>
</feature>
<proteinExistence type="predicted"/>
<dbReference type="EMBL" id="JANPWB010000002">
    <property type="protein sequence ID" value="KAJ1205600.1"/>
    <property type="molecule type" value="Genomic_DNA"/>
</dbReference>
<keyword evidence="3" id="KW-1185">Reference proteome</keyword>